<reference evidence="2 3" key="1">
    <citation type="submission" date="2016-10" db="EMBL/GenBank/DDBJ databases">
        <authorList>
            <person name="de Groot N.N."/>
        </authorList>
    </citation>
    <scope>NUCLEOTIDE SEQUENCE [LARGE SCALE GENOMIC DNA]</scope>
    <source>
        <strain evidence="2 3">CGMCC 1.9109</strain>
    </source>
</reference>
<keyword evidence="3" id="KW-1185">Reference proteome</keyword>
<dbReference type="OrthoDB" id="8479497at2"/>
<dbReference type="RefSeq" id="WP_139167376.1">
    <property type="nucleotide sequence ID" value="NZ_FNAK01000001.1"/>
</dbReference>
<gene>
    <name evidence="2" type="ORF">SAMN04488071_0087</name>
</gene>
<organism evidence="2 3">
    <name type="scientific">Kordiimonas lacus</name>
    <dbReference type="NCBI Taxonomy" id="637679"/>
    <lineage>
        <taxon>Bacteria</taxon>
        <taxon>Pseudomonadati</taxon>
        <taxon>Pseudomonadota</taxon>
        <taxon>Alphaproteobacteria</taxon>
        <taxon>Kordiimonadales</taxon>
        <taxon>Kordiimonadaceae</taxon>
        <taxon>Kordiimonas</taxon>
    </lineage>
</organism>
<evidence type="ECO:0000313" key="3">
    <source>
        <dbReference type="Proteomes" id="UP000183685"/>
    </source>
</evidence>
<accession>A0A1G6T1V1</accession>
<dbReference type="Proteomes" id="UP000183685">
    <property type="component" value="Unassembled WGS sequence"/>
</dbReference>
<feature type="signal peptide" evidence="1">
    <location>
        <begin position="1"/>
        <end position="25"/>
    </location>
</feature>
<proteinExistence type="predicted"/>
<evidence type="ECO:0000256" key="1">
    <source>
        <dbReference type="SAM" id="SignalP"/>
    </source>
</evidence>
<protein>
    <recommendedName>
        <fullName evidence="4">Lipoprotein</fullName>
    </recommendedName>
</protein>
<sequence>MPMKLRYLLLLLLPMLAACDPIAQAPSSPPAVVGTRAVIQRHRQEIYAEITAVTGKLVTTEMYIHGEPVAEFSAYRGLYPVSGREPQYQYEADFDEAILEQLFPLAVGKEVSFSGNIKRLDRGTSYNFWSHVSVIGEKTLSLSSGDRQVFVVDIVTETSSSSRTKRKTQTVYFDPELSMVLKSVQHEDGYKDYWFVISVERPGEGTNRTAPPQPRSGTVII</sequence>
<name>A0A1G6T1V1_9PROT</name>
<evidence type="ECO:0008006" key="4">
    <source>
        <dbReference type="Google" id="ProtNLM"/>
    </source>
</evidence>
<dbReference type="EMBL" id="FNAK01000001">
    <property type="protein sequence ID" value="SDD23160.1"/>
    <property type="molecule type" value="Genomic_DNA"/>
</dbReference>
<dbReference type="PROSITE" id="PS51257">
    <property type="entry name" value="PROKAR_LIPOPROTEIN"/>
    <property type="match status" value="1"/>
</dbReference>
<keyword evidence="1" id="KW-0732">Signal</keyword>
<dbReference type="AlphaFoldDB" id="A0A1G6T1V1"/>
<evidence type="ECO:0000313" key="2">
    <source>
        <dbReference type="EMBL" id="SDD23160.1"/>
    </source>
</evidence>
<feature type="chain" id="PRO_5010205015" description="Lipoprotein" evidence="1">
    <location>
        <begin position="26"/>
        <end position="221"/>
    </location>
</feature>